<comment type="caution">
    <text evidence="2">The sequence shown here is derived from an EMBL/GenBank/DDBJ whole genome shotgun (WGS) entry which is preliminary data.</text>
</comment>
<feature type="compositionally biased region" description="Polar residues" evidence="1">
    <location>
        <begin position="388"/>
        <end position="423"/>
    </location>
</feature>
<dbReference type="AlphaFoldDB" id="A0A9P7SKE2"/>
<proteinExistence type="predicted"/>
<feature type="region of interest" description="Disordered" evidence="1">
    <location>
        <begin position="1"/>
        <end position="48"/>
    </location>
</feature>
<dbReference type="Proteomes" id="UP000706124">
    <property type="component" value="Unassembled WGS sequence"/>
</dbReference>
<feature type="compositionally biased region" description="Polar residues" evidence="1">
    <location>
        <begin position="305"/>
        <end position="323"/>
    </location>
</feature>
<keyword evidence="3" id="KW-1185">Reference proteome</keyword>
<feature type="region of interest" description="Disordered" evidence="1">
    <location>
        <begin position="226"/>
        <end position="363"/>
    </location>
</feature>
<feature type="compositionally biased region" description="Basic residues" evidence="1">
    <location>
        <begin position="246"/>
        <end position="260"/>
    </location>
</feature>
<feature type="compositionally biased region" description="Polar residues" evidence="1">
    <location>
        <begin position="13"/>
        <end position="36"/>
    </location>
</feature>
<gene>
    <name evidence="2" type="ORF">E4U60_006244</name>
</gene>
<name>A0A9P7SKE2_9HYPO</name>
<feature type="region of interest" description="Disordered" evidence="1">
    <location>
        <begin position="386"/>
        <end position="484"/>
    </location>
</feature>
<accession>A0A9P7SKE2</accession>
<feature type="region of interest" description="Disordered" evidence="1">
    <location>
        <begin position="617"/>
        <end position="644"/>
    </location>
</feature>
<protein>
    <submittedName>
        <fullName evidence="2">Uncharacterized protein</fullName>
    </submittedName>
</protein>
<dbReference type="OrthoDB" id="5243398at2759"/>
<evidence type="ECO:0000313" key="2">
    <source>
        <dbReference type="EMBL" id="KAG5949318.1"/>
    </source>
</evidence>
<feature type="compositionally biased region" description="Low complexity" evidence="1">
    <location>
        <begin position="450"/>
        <end position="459"/>
    </location>
</feature>
<sequence>MAPVSTAEDLASLTASADSRDVSTNIDHSSTASRAGTTAPAPNLNNRAPHKAGVLHEAAGKNSTSIQIQAPGNGSNFSVMQTGPTLSREEAARLTSELTVAAAKEFNQSSYYSTIRRQRLKWTQTAAQTQASSVEHVARTQPIVRHKRTTHLTPSETKFEQARLLTLLRSLNPDVVVNQICKAVTYFGGLPMGPLPPDYSAFPDSDTGYGSGSNFIGWLSEIFPINTPPAPPGTEIATVDETASPPRKRRGRPKGSKSTKVRSDKGGRHVTKKSRCDTQPSAPDAGEDDGPDHVRSGNSGGLFQEATSNIGPSLDETANQPNDAATAAPRPAKRGRPKGSKSRPKDSIGSQNPAPTDVEEAAAASALMREAASALAMANLSNSLRNSELASQEQLTTHSSSEQSTDMAAPQPTLTDQASSQQPIERRTSSRKRKMQESAVDAGDLDETEQTTSSSSRTPEMADCRNASDTGAGGQVPPLSSSDFDTQTQAVNMSAEGTSNYSRTQLPQYFIAASGQQSHPGFSPVMNQAPLGSPPNSLTAGNIHMTRQKYMQQQQQNHQNPQQQQQQHARQHAMLHQSQDLVFGSSTNDGMSHNMVSRSTIQSSHYLLGTSSASPNAGIQAAGKQAHEYRHLQSGGASSNNEHMASYSAFGSQGFMPQSDC</sequence>
<reference evidence="2 3" key="1">
    <citation type="journal article" date="2020" name="bioRxiv">
        <title>Whole genome comparisons of ergot fungi reveals the divergence and evolution of species within the genus Claviceps are the result of varying mechanisms driving genome evolution and host range expansion.</title>
        <authorList>
            <person name="Wyka S.A."/>
            <person name="Mondo S.J."/>
            <person name="Liu M."/>
            <person name="Dettman J."/>
            <person name="Nalam V."/>
            <person name="Broders K.D."/>
        </authorList>
    </citation>
    <scope>NUCLEOTIDE SEQUENCE [LARGE SCALE GENOMIC DNA]</scope>
    <source>
        <strain evidence="2 3">CCC 1485</strain>
    </source>
</reference>
<evidence type="ECO:0000256" key="1">
    <source>
        <dbReference type="SAM" id="MobiDB-lite"/>
    </source>
</evidence>
<feature type="compositionally biased region" description="Basic residues" evidence="1">
    <location>
        <begin position="331"/>
        <end position="342"/>
    </location>
</feature>
<evidence type="ECO:0000313" key="3">
    <source>
        <dbReference type="Proteomes" id="UP000706124"/>
    </source>
</evidence>
<organism evidence="2 3">
    <name type="scientific">Claviceps pazoutovae</name>
    <dbReference type="NCBI Taxonomy" id="1649127"/>
    <lineage>
        <taxon>Eukaryota</taxon>
        <taxon>Fungi</taxon>
        <taxon>Dikarya</taxon>
        <taxon>Ascomycota</taxon>
        <taxon>Pezizomycotina</taxon>
        <taxon>Sordariomycetes</taxon>
        <taxon>Hypocreomycetidae</taxon>
        <taxon>Hypocreales</taxon>
        <taxon>Clavicipitaceae</taxon>
        <taxon>Claviceps</taxon>
    </lineage>
</organism>
<feature type="compositionally biased region" description="Low complexity" evidence="1">
    <location>
        <begin position="551"/>
        <end position="575"/>
    </location>
</feature>
<feature type="region of interest" description="Disordered" evidence="1">
    <location>
        <begin position="550"/>
        <end position="575"/>
    </location>
</feature>
<dbReference type="EMBL" id="SRPO01000006">
    <property type="protein sequence ID" value="KAG5949318.1"/>
    <property type="molecule type" value="Genomic_DNA"/>
</dbReference>